<dbReference type="VEuPathDB" id="FungiDB:I7I51_03865"/>
<evidence type="ECO:0000313" key="2">
    <source>
        <dbReference type="Proteomes" id="UP000663671"/>
    </source>
</evidence>
<sequence>MASAESEPHDIIVIDDDTDAETVALHSPSQELWRKRRHTDYSFSEYEALFDDPTLPDASAPTAVQPLKKCKTASLTATCQAHMAKPNPAARFYVRHPHKKIPLVGPPGSRGDLKRISYFTKSLKNHQELTQRKCLEIS</sequence>
<evidence type="ECO:0000313" key="1">
    <source>
        <dbReference type="EMBL" id="QSS61688.1"/>
    </source>
</evidence>
<reference evidence="1" key="1">
    <citation type="submission" date="2021-01" db="EMBL/GenBank/DDBJ databases">
        <title>Chromosome-level genome assembly of a human fungal pathogen reveals clustering of transcriptionally co-regulated genes.</title>
        <authorList>
            <person name="Voorhies M."/>
            <person name="Cohen S."/>
            <person name="Shea T.P."/>
            <person name="Petrus S."/>
            <person name="Munoz J.F."/>
            <person name="Poplawski S."/>
            <person name="Goldman W.E."/>
            <person name="Michael T."/>
            <person name="Cuomo C.A."/>
            <person name="Sil A."/>
            <person name="Beyhan S."/>
        </authorList>
    </citation>
    <scope>NUCLEOTIDE SEQUENCE</scope>
    <source>
        <strain evidence="1">WU24</strain>
    </source>
</reference>
<dbReference type="AlphaFoldDB" id="A0A8A1M5E5"/>
<gene>
    <name evidence="1" type="ORF">I7I51_03865</name>
</gene>
<protein>
    <submittedName>
        <fullName evidence="1">Uncharacterized protein</fullName>
    </submittedName>
</protein>
<organism evidence="1 2">
    <name type="scientific">Ajellomyces capsulatus</name>
    <name type="common">Darling's disease fungus</name>
    <name type="synonym">Histoplasma capsulatum</name>
    <dbReference type="NCBI Taxonomy" id="5037"/>
    <lineage>
        <taxon>Eukaryota</taxon>
        <taxon>Fungi</taxon>
        <taxon>Dikarya</taxon>
        <taxon>Ascomycota</taxon>
        <taxon>Pezizomycotina</taxon>
        <taxon>Eurotiomycetes</taxon>
        <taxon>Eurotiomycetidae</taxon>
        <taxon>Onygenales</taxon>
        <taxon>Ajellomycetaceae</taxon>
        <taxon>Histoplasma</taxon>
    </lineage>
</organism>
<name>A0A8A1M5E5_AJECA</name>
<proteinExistence type="predicted"/>
<accession>A0A8A1M5E5</accession>
<dbReference type="Proteomes" id="UP000663671">
    <property type="component" value="Chromosome 5"/>
</dbReference>
<dbReference type="EMBL" id="CP069111">
    <property type="protein sequence ID" value="QSS61688.1"/>
    <property type="molecule type" value="Genomic_DNA"/>
</dbReference>